<organism evidence="1 2">
    <name type="scientific">Granulimonas faecalis</name>
    <dbReference type="NCBI Taxonomy" id="2894155"/>
    <lineage>
        <taxon>Bacteria</taxon>
        <taxon>Bacillati</taxon>
        <taxon>Actinomycetota</taxon>
        <taxon>Coriobacteriia</taxon>
        <taxon>Coriobacteriales</taxon>
        <taxon>Kribbibacteriaceae</taxon>
        <taxon>Granulimonas</taxon>
    </lineage>
</organism>
<dbReference type="EMBL" id="BQKC01000001">
    <property type="protein sequence ID" value="GJM56095.1"/>
    <property type="molecule type" value="Genomic_DNA"/>
</dbReference>
<keyword evidence="2" id="KW-1185">Reference proteome</keyword>
<reference evidence="1" key="1">
    <citation type="journal article" date="2022" name="Int. J. Syst. Evol. Microbiol.">
        <title>Granulimonas faecalis gen. nov., sp. nov., and Leptogranulimonas caecicola gen. nov., sp. nov., novel lactate-producing Atopobiaceae bacteria isolated from mouse intestines, and an emended description of the family Atopobiaceae.</title>
        <authorList>
            <person name="Morinaga K."/>
            <person name="Kusada H."/>
            <person name="Sakamoto S."/>
            <person name="Murakami T."/>
            <person name="Toyoda A."/>
            <person name="Mori H."/>
            <person name="Meng X.Y."/>
            <person name="Takashino M."/>
            <person name="Murotomi K."/>
            <person name="Tamaki H."/>
        </authorList>
    </citation>
    <scope>NUCLEOTIDE SEQUENCE</scope>
    <source>
        <strain evidence="1">OPF53</strain>
    </source>
</reference>
<evidence type="ECO:0000313" key="1">
    <source>
        <dbReference type="EMBL" id="GJM56095.1"/>
    </source>
</evidence>
<dbReference type="Gene3D" id="3.40.960.10">
    <property type="entry name" value="VSR Endonuclease"/>
    <property type="match status" value="1"/>
</dbReference>
<dbReference type="RefSeq" id="WP_251164147.1">
    <property type="nucleotide sequence ID" value="NZ_BQKC01000001.1"/>
</dbReference>
<accession>A0AAV5B6Z3</accession>
<sequence length="354" mass="38330">MTVECTCEIVPIEAVDPPSPGAGPVVSHESALWLWRQGWAPVRRLDAEESADALGAAMCTEGVRRLRRWTSHPAECPIHVLCASQDMRRRVKRAVCHVVPAACREPVPLVEARSPRGDGTVTAVAPEVSWAQLALKAGVTVARELAWELTGTFRPCDDAPFGLDGREPLSAVADLMDAAVLLRGGCFPKHVDRMLQGVCDRTASPMEGRVACLMTLPRRRGGHGIPTPEVNRPMGLTPEEARIVGAGTVVPDFYWEEAGLVVEYDSDAVHGDSRAADRDARKRTLYAARGIVCLSLTRGQLMDPAACDAFMDVVRGHLGMDPEEPRPGVWRNRVRLRRALFGWNAAGLAAEGAG</sequence>
<evidence type="ECO:0008006" key="3">
    <source>
        <dbReference type="Google" id="ProtNLM"/>
    </source>
</evidence>
<proteinExistence type="predicted"/>
<dbReference type="Proteomes" id="UP001055025">
    <property type="component" value="Unassembled WGS sequence"/>
</dbReference>
<comment type="caution">
    <text evidence="1">The sequence shown here is derived from an EMBL/GenBank/DDBJ whole genome shotgun (WGS) entry which is preliminary data.</text>
</comment>
<gene>
    <name evidence="1" type="ORF">ATOP_17500</name>
</gene>
<dbReference type="AlphaFoldDB" id="A0AAV5B6Z3"/>
<name>A0AAV5B6Z3_9ACTN</name>
<evidence type="ECO:0000313" key="2">
    <source>
        <dbReference type="Proteomes" id="UP001055025"/>
    </source>
</evidence>
<protein>
    <recommendedName>
        <fullName evidence="3">DUF559 domain-containing protein</fullName>
    </recommendedName>
</protein>